<evidence type="ECO:0000256" key="7">
    <source>
        <dbReference type="ARBA" id="ARBA00022825"/>
    </source>
</evidence>
<dbReference type="Pfam" id="PF00326">
    <property type="entry name" value="Peptidase_S9"/>
    <property type="match status" value="1"/>
</dbReference>
<feature type="region of interest" description="Disordered" evidence="10">
    <location>
        <begin position="376"/>
        <end position="403"/>
    </location>
</feature>
<keyword evidence="3" id="KW-0964">Secreted</keyword>
<feature type="region of interest" description="Disordered" evidence="10">
    <location>
        <begin position="1"/>
        <end position="20"/>
    </location>
</feature>
<comment type="caution">
    <text evidence="12">The sequence shown here is derived from an EMBL/GenBank/DDBJ whole genome shotgun (WGS) entry which is preliminary data.</text>
</comment>
<organism evidence="12 13">
    <name type="scientific">Aspergillus udagawae</name>
    <dbReference type="NCBI Taxonomy" id="91492"/>
    <lineage>
        <taxon>Eukaryota</taxon>
        <taxon>Fungi</taxon>
        <taxon>Dikarya</taxon>
        <taxon>Ascomycota</taxon>
        <taxon>Pezizomycotina</taxon>
        <taxon>Eurotiomycetes</taxon>
        <taxon>Eurotiomycetidae</taxon>
        <taxon>Eurotiales</taxon>
        <taxon>Aspergillaceae</taxon>
        <taxon>Aspergillus</taxon>
        <taxon>Aspergillus subgen. Fumigati</taxon>
    </lineage>
</organism>
<evidence type="ECO:0000256" key="10">
    <source>
        <dbReference type="SAM" id="MobiDB-lite"/>
    </source>
</evidence>
<dbReference type="Proteomes" id="UP000465221">
    <property type="component" value="Unassembled WGS sequence"/>
</dbReference>
<evidence type="ECO:0000313" key="12">
    <source>
        <dbReference type="EMBL" id="GFF28971.1"/>
    </source>
</evidence>
<dbReference type="GO" id="GO:0006508">
    <property type="term" value="P:proteolysis"/>
    <property type="evidence" value="ECO:0007669"/>
    <property type="project" value="UniProtKB-KW"/>
</dbReference>
<dbReference type="PANTHER" id="PTHR42776:SF11">
    <property type="entry name" value="DIPEPTIDYL-PEPTIDASE 5-RELATED"/>
    <property type="match status" value="1"/>
</dbReference>
<dbReference type="FunFam" id="3.40.50.1820:FF:000028">
    <property type="entry name" value="S9 family peptidase"/>
    <property type="match status" value="1"/>
</dbReference>
<evidence type="ECO:0000256" key="8">
    <source>
        <dbReference type="ARBA" id="ARBA00023180"/>
    </source>
</evidence>
<keyword evidence="5" id="KW-0732">Signal</keyword>
<dbReference type="FunFam" id="2.120.10.30:FF:000109">
    <property type="entry name" value="Dipeptidyl-peptidase 5"/>
    <property type="match status" value="1"/>
</dbReference>
<feature type="domain" description="Peptidase S9 prolyl oligopeptidase catalytic" evidence="11">
    <location>
        <begin position="594"/>
        <end position="805"/>
    </location>
</feature>
<evidence type="ECO:0000256" key="4">
    <source>
        <dbReference type="ARBA" id="ARBA00022670"/>
    </source>
</evidence>
<keyword evidence="4" id="KW-0645">Protease</keyword>
<evidence type="ECO:0000256" key="2">
    <source>
        <dbReference type="ARBA" id="ARBA00010040"/>
    </source>
</evidence>
<evidence type="ECO:0000259" key="11">
    <source>
        <dbReference type="Pfam" id="PF00326"/>
    </source>
</evidence>
<accession>A0A8H3RQV0</accession>
<comment type="subcellular location">
    <subcellularLocation>
        <location evidence="1">Secreted</location>
    </subcellularLocation>
</comment>
<evidence type="ECO:0000256" key="9">
    <source>
        <dbReference type="ARBA" id="ARBA00032829"/>
    </source>
</evidence>
<keyword evidence="8" id="KW-0325">Glycoprotein</keyword>
<name>A0A8H3RQV0_9EURO</name>
<gene>
    <name evidence="12" type="ORF">IFM46972_02499</name>
</gene>
<dbReference type="InterPro" id="IPR029058">
    <property type="entry name" value="AB_hydrolase_fold"/>
</dbReference>
<dbReference type="SUPFAM" id="SSF53474">
    <property type="entry name" value="alpha/beta-Hydrolases"/>
    <property type="match status" value="1"/>
</dbReference>
<reference evidence="12 13" key="1">
    <citation type="submission" date="2020-01" db="EMBL/GenBank/DDBJ databases">
        <title>Draft genome sequence of Aspergillus udagawae IFM 46972.</title>
        <authorList>
            <person name="Takahashi H."/>
            <person name="Yaguchi T."/>
        </authorList>
    </citation>
    <scope>NUCLEOTIDE SEQUENCE [LARGE SCALE GENOMIC DNA]</scope>
    <source>
        <strain evidence="12 13">IFM 46972</strain>
    </source>
</reference>
<dbReference type="EMBL" id="BLKC01000012">
    <property type="protein sequence ID" value="GFF28971.1"/>
    <property type="molecule type" value="Genomic_DNA"/>
</dbReference>
<evidence type="ECO:0000313" key="13">
    <source>
        <dbReference type="Proteomes" id="UP000465221"/>
    </source>
</evidence>
<dbReference type="SUPFAM" id="SSF82171">
    <property type="entry name" value="DPP6 N-terminal domain-like"/>
    <property type="match status" value="1"/>
</dbReference>
<dbReference type="GO" id="GO:0004252">
    <property type="term" value="F:serine-type endopeptidase activity"/>
    <property type="evidence" value="ECO:0007669"/>
    <property type="project" value="TreeGrafter"/>
</dbReference>
<dbReference type="GO" id="GO:0005576">
    <property type="term" value="C:extracellular region"/>
    <property type="evidence" value="ECO:0007669"/>
    <property type="project" value="UniProtKB-SubCell"/>
</dbReference>
<proteinExistence type="inferred from homology"/>
<comment type="similarity">
    <text evidence="2">Belongs to the peptidase S9C family.</text>
</comment>
<dbReference type="InterPro" id="IPR001375">
    <property type="entry name" value="Peptidase_S9_cat"/>
</dbReference>
<dbReference type="AlphaFoldDB" id="A0A8H3RQV0"/>
<keyword evidence="7" id="KW-0720">Serine protease</keyword>
<dbReference type="InterPro" id="IPR011042">
    <property type="entry name" value="6-blade_b-propeller_TolB-like"/>
</dbReference>
<evidence type="ECO:0000256" key="5">
    <source>
        <dbReference type="ARBA" id="ARBA00022729"/>
    </source>
</evidence>
<dbReference type="PANTHER" id="PTHR42776">
    <property type="entry name" value="SERINE PEPTIDASE S9 FAMILY MEMBER"/>
    <property type="match status" value="1"/>
</dbReference>
<evidence type="ECO:0000256" key="1">
    <source>
        <dbReference type="ARBA" id="ARBA00004613"/>
    </source>
</evidence>
<evidence type="ECO:0000256" key="6">
    <source>
        <dbReference type="ARBA" id="ARBA00022801"/>
    </source>
</evidence>
<dbReference type="Gene3D" id="2.120.10.30">
    <property type="entry name" value="TolB, C-terminal domain"/>
    <property type="match status" value="1"/>
</dbReference>
<keyword evidence="6" id="KW-0378">Hydrolase</keyword>
<dbReference type="Gene3D" id="3.40.50.1820">
    <property type="entry name" value="alpha/beta hydrolase"/>
    <property type="match status" value="1"/>
</dbReference>
<sequence>MLGIVTQDCGDRDSVQDGPEFLRFPPSSSKLSCPRPIPSVPNGLHTSAMDLLPLSGRSSGIMDQGTWMPHGQCWGKLMVINFTPARILVHLSRKKDSVSIEIESIMGAFRWLSIAAAASTALALTPEGLISAPRRSEAIPDPSGKIAVFSTSQYSFETHKRTSWWSLLDLKTGQTKILTNDSSVSEIVWLGSDDSILYVNGTNADIPGGVELWVTQASSFANGYKAASLPASFSGLKTAKTKSGDIRFIAYGQSYPNGTAYNEELAAAPLSTARIYDSIYVRHWDYYLSTTFNAVFSGTLKKGQGKKGYSLDGELKNLVSPVKNAESPYPPFGGASDYDLSPDGKWVAFKSKAPELPKANFTTSYIYLVPHDASEKASPINGPDSPGTPKGIKGDSSSPVFSPKSDKIAYVQMKDESYESDRRVLYVYTLGSKKTISSVAGDWDRSPETIKWTADGKTLIVGSEDKGRTRLFSVPATAKDDYKPKNFTDGGSASAYYFLPDSSLLVTGSALWTNWNVYTAKPEKGVIKTIASANEIDPELKGLGPSDISEFYYQGNFTDIHAWVIYPENFDKSKKYPLVFFVHGGPQGNWADGWSNRWNAKAWADQGYVVVAPNPTGSTGYGQALTDAIQNNWGGAPYDDLVKCWEYIHEHLDYVDTDHGVAAGASYGGFMINWIQGSPLGRKFKALVSHDGTFVADAKISTEELWFMQREFNGTFWGARDNYRRWDPSAPERILQFDTPMLVIHNDKDYRLPVAEGLSLFNVLQERGVPSRFLNFPDENHWVVKPENSLVWHQQVLGWINKYSGVEKSNPHAVSLKDTVVPVVNYN</sequence>
<protein>
    <recommendedName>
        <fullName evidence="9">Dipeptidyl-peptidase V</fullName>
    </recommendedName>
</protein>
<evidence type="ECO:0000256" key="3">
    <source>
        <dbReference type="ARBA" id="ARBA00022525"/>
    </source>
</evidence>